<sequence length="171" mass="19041">MMPALARVGLHLRPMAMADAPAWFAYLSLPEAVEHTSWRLDGIETLYPQIAASNPFRADAPALFAIVDDLDELVGTVGFHTVLDAPRGGEIAYNLHPAHWGRGIASEACAAVAQWGLEQRGYRRVEAYALDSNVASQRVLDKCGFRRVRLEPGLRAVRGQPRDFWLYRREA</sequence>
<dbReference type="SUPFAM" id="SSF55729">
    <property type="entry name" value="Acyl-CoA N-acyltransferases (Nat)"/>
    <property type="match status" value="1"/>
</dbReference>
<dbReference type="PANTHER" id="PTHR43792:SF8">
    <property type="entry name" value="[RIBOSOMAL PROTEIN US5]-ALANINE N-ACETYLTRANSFERASE"/>
    <property type="match status" value="1"/>
</dbReference>
<keyword evidence="1 5" id="KW-0808">Transferase</keyword>
<evidence type="ECO:0000256" key="2">
    <source>
        <dbReference type="ARBA" id="ARBA00023315"/>
    </source>
</evidence>
<dbReference type="Pfam" id="PF13302">
    <property type="entry name" value="Acetyltransf_3"/>
    <property type="match status" value="1"/>
</dbReference>
<feature type="domain" description="N-acetyltransferase" evidence="4">
    <location>
        <begin position="10"/>
        <end position="171"/>
    </location>
</feature>
<dbReference type="InterPro" id="IPR000182">
    <property type="entry name" value="GNAT_dom"/>
</dbReference>
<dbReference type="GO" id="GO:0008999">
    <property type="term" value="F:protein-N-terminal-alanine acetyltransferase activity"/>
    <property type="evidence" value="ECO:0007669"/>
    <property type="project" value="TreeGrafter"/>
</dbReference>
<dbReference type="PATRIC" id="fig|69.6.peg.99"/>
<proteinExistence type="inferred from homology"/>
<reference evidence="5 6" key="1">
    <citation type="submission" date="2015-11" db="EMBL/GenBank/DDBJ databases">
        <title>Genome sequences of Lysobacter enzymogenes strain C3 and Lysobacter antibioticus ATCC 29479.</title>
        <authorList>
            <person name="Kobayashi D.Y."/>
        </authorList>
    </citation>
    <scope>NUCLEOTIDE SEQUENCE [LARGE SCALE GENOMIC DNA]</scope>
    <source>
        <strain evidence="5 6">C3</strain>
    </source>
</reference>
<dbReference type="Proteomes" id="UP000061569">
    <property type="component" value="Chromosome"/>
</dbReference>
<dbReference type="InterPro" id="IPR051531">
    <property type="entry name" value="N-acetyltransferase"/>
</dbReference>
<evidence type="ECO:0000256" key="1">
    <source>
        <dbReference type="ARBA" id="ARBA00022679"/>
    </source>
</evidence>
<comment type="similarity">
    <text evidence="3">Belongs to the acetyltransferase family. RimJ subfamily.</text>
</comment>
<dbReference type="Gene3D" id="3.40.630.30">
    <property type="match status" value="1"/>
</dbReference>
<gene>
    <name evidence="5" type="ORF">GLE_0095</name>
</gene>
<keyword evidence="2" id="KW-0012">Acyltransferase</keyword>
<name>A0A0S2DA70_LYSEN</name>
<dbReference type="EMBL" id="CP013140">
    <property type="protein sequence ID" value="ALN55454.1"/>
    <property type="molecule type" value="Genomic_DNA"/>
</dbReference>
<dbReference type="GO" id="GO:0005737">
    <property type="term" value="C:cytoplasm"/>
    <property type="evidence" value="ECO:0007669"/>
    <property type="project" value="TreeGrafter"/>
</dbReference>
<dbReference type="AlphaFoldDB" id="A0A0S2DA70"/>
<protein>
    <submittedName>
        <fullName evidence="5">Acetyltransferase (GNAT) family</fullName>
    </submittedName>
</protein>
<dbReference type="CDD" id="cd04301">
    <property type="entry name" value="NAT_SF"/>
    <property type="match status" value="1"/>
</dbReference>
<dbReference type="PANTHER" id="PTHR43792">
    <property type="entry name" value="GNAT FAMILY, PUTATIVE (AFU_ORTHOLOGUE AFUA_3G00765)-RELATED-RELATED"/>
    <property type="match status" value="1"/>
</dbReference>
<dbReference type="InterPro" id="IPR016181">
    <property type="entry name" value="Acyl_CoA_acyltransferase"/>
</dbReference>
<evidence type="ECO:0000259" key="4">
    <source>
        <dbReference type="PROSITE" id="PS51186"/>
    </source>
</evidence>
<evidence type="ECO:0000313" key="5">
    <source>
        <dbReference type="EMBL" id="ALN55454.1"/>
    </source>
</evidence>
<evidence type="ECO:0000313" key="6">
    <source>
        <dbReference type="Proteomes" id="UP000061569"/>
    </source>
</evidence>
<dbReference type="OrthoDB" id="9801669at2"/>
<evidence type="ECO:0000256" key="3">
    <source>
        <dbReference type="ARBA" id="ARBA00038502"/>
    </source>
</evidence>
<dbReference type="KEGG" id="lez:GLE_0095"/>
<dbReference type="PROSITE" id="PS51186">
    <property type="entry name" value="GNAT"/>
    <property type="match status" value="1"/>
</dbReference>
<organism evidence="5 6">
    <name type="scientific">Lysobacter enzymogenes</name>
    <dbReference type="NCBI Taxonomy" id="69"/>
    <lineage>
        <taxon>Bacteria</taxon>
        <taxon>Pseudomonadati</taxon>
        <taxon>Pseudomonadota</taxon>
        <taxon>Gammaproteobacteria</taxon>
        <taxon>Lysobacterales</taxon>
        <taxon>Lysobacteraceae</taxon>
        <taxon>Lysobacter</taxon>
    </lineage>
</organism>
<accession>A0A0S2DA70</accession>
<dbReference type="STRING" id="69.GLE_0095"/>